<dbReference type="Pfam" id="PF00069">
    <property type="entry name" value="Pkinase"/>
    <property type="match status" value="1"/>
</dbReference>
<dbReference type="InterPro" id="IPR017441">
    <property type="entry name" value="Protein_kinase_ATP_BS"/>
</dbReference>
<dbReference type="RefSeq" id="XP_005851655.1">
    <property type="nucleotide sequence ID" value="XM_005851593.1"/>
</dbReference>
<organism evidence="19">
    <name type="scientific">Chlorella variabilis</name>
    <name type="common">Green alga</name>
    <dbReference type="NCBI Taxonomy" id="554065"/>
    <lineage>
        <taxon>Eukaryota</taxon>
        <taxon>Viridiplantae</taxon>
        <taxon>Chlorophyta</taxon>
        <taxon>core chlorophytes</taxon>
        <taxon>Trebouxiophyceae</taxon>
        <taxon>Chlorellales</taxon>
        <taxon>Chlorellaceae</taxon>
        <taxon>Chlorella clade</taxon>
        <taxon>Chlorella</taxon>
    </lineage>
</organism>
<keyword evidence="8" id="KW-0677">Repeat</keyword>
<keyword evidence="16" id="KW-0732">Signal</keyword>
<reference evidence="18 19" key="1">
    <citation type="journal article" date="2010" name="Plant Cell">
        <title>The Chlorella variabilis NC64A genome reveals adaptation to photosymbiosis, coevolution with viruses, and cryptic sex.</title>
        <authorList>
            <person name="Blanc G."/>
            <person name="Duncan G."/>
            <person name="Agarkova I."/>
            <person name="Borodovsky M."/>
            <person name="Gurnon J."/>
            <person name="Kuo A."/>
            <person name="Lindquist E."/>
            <person name="Lucas S."/>
            <person name="Pangilinan J."/>
            <person name="Polle J."/>
            <person name="Salamov A."/>
            <person name="Terry A."/>
            <person name="Yamada T."/>
            <person name="Dunigan D.D."/>
            <person name="Grigoriev I.V."/>
            <person name="Claverie J.M."/>
            <person name="Van Etten J.L."/>
        </authorList>
    </citation>
    <scope>NUCLEOTIDE SEQUENCE [LARGE SCALE GENOMIC DNA]</scope>
    <source>
        <strain evidence="18 19">NC64A</strain>
    </source>
</reference>
<dbReference type="Pfam" id="PF08263">
    <property type="entry name" value="LRRNT_2"/>
    <property type="match status" value="1"/>
</dbReference>
<keyword evidence="19" id="KW-1185">Reference proteome</keyword>
<dbReference type="InParanoid" id="E1Z3W8"/>
<dbReference type="STRING" id="554065.E1Z3W8"/>
<dbReference type="EMBL" id="GL433836">
    <property type="protein sequence ID" value="EFN59553.1"/>
    <property type="molecule type" value="Genomic_DNA"/>
</dbReference>
<dbReference type="PANTHER" id="PTHR48006:SF102">
    <property type="entry name" value="LEUCINE-RICH REPEAT-CONTAINING PROTEIN DDB_G0281931-RELATED"/>
    <property type="match status" value="1"/>
</dbReference>
<keyword evidence="15" id="KW-1133">Transmembrane helix</keyword>
<evidence type="ECO:0000313" key="18">
    <source>
        <dbReference type="EMBL" id="EFN59553.1"/>
    </source>
</evidence>
<dbReference type="PANTHER" id="PTHR48006">
    <property type="entry name" value="LEUCINE-RICH REPEAT-CONTAINING PROTEIN DDB_G0281931-RELATED"/>
    <property type="match status" value="1"/>
</dbReference>
<evidence type="ECO:0000256" key="14">
    <source>
        <dbReference type="PROSITE-ProRule" id="PRU10141"/>
    </source>
</evidence>
<dbReference type="InterPro" id="IPR001245">
    <property type="entry name" value="Ser-Thr/Tyr_kinase_cat_dom"/>
</dbReference>
<dbReference type="Pfam" id="PF00560">
    <property type="entry name" value="LRR_1"/>
    <property type="match status" value="1"/>
</dbReference>
<dbReference type="PROSITE" id="PS50011">
    <property type="entry name" value="PROTEIN_KINASE_DOM"/>
    <property type="match status" value="1"/>
</dbReference>
<dbReference type="InterPro" id="IPR011009">
    <property type="entry name" value="Kinase-like_dom_sf"/>
</dbReference>
<dbReference type="InterPro" id="IPR013210">
    <property type="entry name" value="LRR_N_plant-typ"/>
</dbReference>
<accession>E1Z3W8</accession>
<dbReference type="GO" id="GO:0016020">
    <property type="term" value="C:membrane"/>
    <property type="evidence" value="ECO:0007669"/>
    <property type="project" value="UniProtKB-SubCell"/>
</dbReference>
<keyword evidence="7" id="KW-0808">Transferase</keyword>
<gene>
    <name evidence="18" type="ORF">CHLNCDRAFT_50123</name>
</gene>
<evidence type="ECO:0000256" key="9">
    <source>
        <dbReference type="ARBA" id="ARBA00022741"/>
    </source>
</evidence>
<evidence type="ECO:0000313" key="19">
    <source>
        <dbReference type="Proteomes" id="UP000008141"/>
    </source>
</evidence>
<feature type="chain" id="PRO_5003155809" description="non-specific serine/threonine protein kinase" evidence="16">
    <location>
        <begin position="18"/>
        <end position="611"/>
    </location>
</feature>
<dbReference type="AlphaFoldDB" id="E1Z3W8"/>
<keyword evidence="9 14" id="KW-0547">Nucleotide-binding</keyword>
<evidence type="ECO:0000256" key="1">
    <source>
        <dbReference type="ARBA" id="ARBA00004370"/>
    </source>
</evidence>
<evidence type="ECO:0000256" key="7">
    <source>
        <dbReference type="ARBA" id="ARBA00022679"/>
    </source>
</evidence>
<dbReference type="PROSITE" id="PS00108">
    <property type="entry name" value="PROTEIN_KINASE_ST"/>
    <property type="match status" value="1"/>
</dbReference>
<evidence type="ECO:0000256" key="11">
    <source>
        <dbReference type="ARBA" id="ARBA00022840"/>
    </source>
</evidence>
<dbReference type="InterPro" id="IPR051824">
    <property type="entry name" value="LRR_Rcpt-Like_S/T_Kinase"/>
</dbReference>
<dbReference type="InterPro" id="IPR032675">
    <property type="entry name" value="LRR_dom_sf"/>
</dbReference>
<dbReference type="SUPFAM" id="SSF52058">
    <property type="entry name" value="L domain-like"/>
    <property type="match status" value="1"/>
</dbReference>
<dbReference type="SUPFAM" id="SSF56112">
    <property type="entry name" value="Protein kinase-like (PK-like)"/>
    <property type="match status" value="1"/>
</dbReference>
<keyword evidence="5" id="KW-0723">Serine/threonine-protein kinase</keyword>
<evidence type="ECO:0000256" key="8">
    <source>
        <dbReference type="ARBA" id="ARBA00022737"/>
    </source>
</evidence>
<evidence type="ECO:0000256" key="4">
    <source>
        <dbReference type="ARBA" id="ARBA00012513"/>
    </source>
</evidence>
<dbReference type="OMA" id="WYRKKHG"/>
<evidence type="ECO:0000256" key="15">
    <source>
        <dbReference type="SAM" id="Phobius"/>
    </source>
</evidence>
<dbReference type="SMART" id="SM00220">
    <property type="entry name" value="S_TKc"/>
    <property type="match status" value="1"/>
</dbReference>
<evidence type="ECO:0000256" key="5">
    <source>
        <dbReference type="ARBA" id="ARBA00022527"/>
    </source>
</evidence>
<evidence type="ECO:0000256" key="10">
    <source>
        <dbReference type="ARBA" id="ARBA00022777"/>
    </source>
</evidence>
<sequence length="611" mass="65269">MLRLVLLVLTLGRVCESQAPPPSPPTQRAEEGILLAFKAGITNWDGVAAAWGLAGWEPGVPVCTWGGIQCSPFVEQGSRVTGIKLGCRGCRVPLRGRLVSSLQMLQFLEVLHLGNNSLGGDLPVEWGDPESFPALLELDLNDNEFTGPFPDSWSIGPAFNSLFNIQASGLLWLHGNNLSGMLPDAWAAPESFTVMKEVTLGDNPGLTGTLPAAWGARPDALPLLERINASRTGLSGPLPPEWGPYPSQLTKLYIDGNNITGTVPASWTQLAALERIVMQPGNPDMCITLPQDATLSLCVAGDFMCLNKPEPSNASNCQAVAATAASAPASDSSSFPVAAVAVPVAVVGAAAIAAVGLFAWQRQRTRRAVTAGLVQQLSDENKAEWAQQASLAPQRQPYIQIMKRPDGSDWRLGSGGFATVYKAMHNGVQPVAVKVLSTTVSHMKRAMSQAAFAQEIAILRACRNANILQFQGACVLDSRLVLVTEYMEGGNLTQNLAAKKVNWYRKGKKIALHIAKALVYLHSRRIVHLDIKSANVLLQRDGTAKLGDVGLAKIMAGGYVSGTVGTLAWSAPELLMGRRCGAKADIFSFGVVLWEIATGEMPQRGQMRDPM</sequence>
<dbReference type="Proteomes" id="UP000008141">
    <property type="component" value="Unassembled WGS sequence"/>
</dbReference>
<dbReference type="InterPro" id="IPR008271">
    <property type="entry name" value="Ser/Thr_kinase_AS"/>
</dbReference>
<protein>
    <recommendedName>
        <fullName evidence="4">non-specific serine/threonine protein kinase</fullName>
        <ecNumber evidence="4">2.7.11.1</ecNumber>
    </recommendedName>
</protein>
<dbReference type="PRINTS" id="PR00109">
    <property type="entry name" value="TYRKINASE"/>
</dbReference>
<comment type="similarity">
    <text evidence="3">Belongs to the protein kinase superfamily. Ser/Thr protein kinase family.</text>
</comment>
<dbReference type="Gene3D" id="3.80.10.10">
    <property type="entry name" value="Ribonuclease Inhibitor"/>
    <property type="match status" value="2"/>
</dbReference>
<proteinExistence type="inferred from homology"/>
<keyword evidence="15" id="KW-0472">Membrane</keyword>
<comment type="subcellular location">
    <subcellularLocation>
        <location evidence="2">Cytoplasm</location>
        <location evidence="2">Cytoskeleton</location>
        <location evidence="2">Cilium axoneme</location>
    </subcellularLocation>
    <subcellularLocation>
        <location evidence="1">Membrane</location>
    </subcellularLocation>
</comment>
<dbReference type="eggNOG" id="ENOG502QUMP">
    <property type="taxonomic scope" value="Eukaryota"/>
</dbReference>
<dbReference type="GO" id="GO:0005524">
    <property type="term" value="F:ATP binding"/>
    <property type="evidence" value="ECO:0007669"/>
    <property type="project" value="UniProtKB-UniRule"/>
</dbReference>
<dbReference type="KEGG" id="cvr:CHLNCDRAFT_50123"/>
<evidence type="ECO:0000256" key="16">
    <source>
        <dbReference type="SAM" id="SignalP"/>
    </source>
</evidence>
<keyword evidence="10" id="KW-0418">Kinase</keyword>
<dbReference type="PROSITE" id="PS00107">
    <property type="entry name" value="PROTEIN_KINASE_ATP"/>
    <property type="match status" value="1"/>
</dbReference>
<evidence type="ECO:0000259" key="17">
    <source>
        <dbReference type="PROSITE" id="PS50011"/>
    </source>
</evidence>
<dbReference type="Gene3D" id="1.10.510.10">
    <property type="entry name" value="Transferase(Phosphotransferase) domain 1"/>
    <property type="match status" value="1"/>
</dbReference>
<dbReference type="InterPro" id="IPR000719">
    <property type="entry name" value="Prot_kinase_dom"/>
</dbReference>
<evidence type="ECO:0000256" key="13">
    <source>
        <dbReference type="ARBA" id="ARBA00048679"/>
    </source>
</evidence>
<evidence type="ECO:0000256" key="2">
    <source>
        <dbReference type="ARBA" id="ARBA00004430"/>
    </source>
</evidence>
<feature type="signal peptide" evidence="16">
    <location>
        <begin position="1"/>
        <end position="17"/>
    </location>
</feature>
<feature type="transmembrane region" description="Helical" evidence="15">
    <location>
        <begin position="335"/>
        <end position="360"/>
    </location>
</feature>
<feature type="domain" description="Protein kinase" evidence="17">
    <location>
        <begin position="406"/>
        <end position="611"/>
    </location>
</feature>
<dbReference type="InterPro" id="IPR001611">
    <property type="entry name" value="Leu-rich_rpt"/>
</dbReference>
<evidence type="ECO:0000256" key="6">
    <source>
        <dbReference type="ARBA" id="ARBA00022614"/>
    </source>
</evidence>
<name>E1Z3W8_CHLVA</name>
<keyword evidence="15" id="KW-0812">Transmembrane</keyword>
<keyword evidence="11 14" id="KW-0067">ATP-binding</keyword>
<dbReference type="GO" id="GO:0004674">
    <property type="term" value="F:protein serine/threonine kinase activity"/>
    <property type="evidence" value="ECO:0007669"/>
    <property type="project" value="UniProtKB-KW"/>
</dbReference>
<dbReference type="GeneID" id="17358692"/>
<keyword evidence="6" id="KW-0433">Leucine-rich repeat</keyword>
<comment type="catalytic activity">
    <reaction evidence="13">
        <text>L-seryl-[protein] + ATP = O-phospho-L-seryl-[protein] + ADP + H(+)</text>
        <dbReference type="Rhea" id="RHEA:17989"/>
        <dbReference type="Rhea" id="RHEA-COMP:9863"/>
        <dbReference type="Rhea" id="RHEA-COMP:11604"/>
        <dbReference type="ChEBI" id="CHEBI:15378"/>
        <dbReference type="ChEBI" id="CHEBI:29999"/>
        <dbReference type="ChEBI" id="CHEBI:30616"/>
        <dbReference type="ChEBI" id="CHEBI:83421"/>
        <dbReference type="ChEBI" id="CHEBI:456216"/>
        <dbReference type="EC" id="2.7.11.1"/>
    </reaction>
</comment>
<comment type="catalytic activity">
    <reaction evidence="12">
        <text>L-threonyl-[protein] + ATP = O-phospho-L-threonyl-[protein] + ADP + H(+)</text>
        <dbReference type="Rhea" id="RHEA:46608"/>
        <dbReference type="Rhea" id="RHEA-COMP:11060"/>
        <dbReference type="Rhea" id="RHEA-COMP:11605"/>
        <dbReference type="ChEBI" id="CHEBI:15378"/>
        <dbReference type="ChEBI" id="CHEBI:30013"/>
        <dbReference type="ChEBI" id="CHEBI:30616"/>
        <dbReference type="ChEBI" id="CHEBI:61977"/>
        <dbReference type="ChEBI" id="CHEBI:456216"/>
        <dbReference type="EC" id="2.7.11.1"/>
    </reaction>
</comment>
<dbReference type="OrthoDB" id="4062651at2759"/>
<evidence type="ECO:0000256" key="3">
    <source>
        <dbReference type="ARBA" id="ARBA00008684"/>
    </source>
</evidence>
<dbReference type="EC" id="2.7.11.1" evidence="4"/>
<evidence type="ECO:0000256" key="12">
    <source>
        <dbReference type="ARBA" id="ARBA00047899"/>
    </source>
</evidence>
<feature type="binding site" evidence="14">
    <location>
        <position position="434"/>
    </location>
    <ligand>
        <name>ATP</name>
        <dbReference type="ChEBI" id="CHEBI:30616"/>
    </ligand>
</feature>
<dbReference type="GO" id="GO:0005930">
    <property type="term" value="C:axoneme"/>
    <property type="evidence" value="ECO:0007669"/>
    <property type="project" value="UniProtKB-SubCell"/>
</dbReference>